<dbReference type="PANTHER" id="PTHR37941:SF1">
    <property type="entry name" value="FUMARASE E-RELATED"/>
    <property type="match status" value="1"/>
</dbReference>
<name>A0A147I0C0_9SPHN</name>
<dbReference type="RefSeq" id="WP_058733045.1">
    <property type="nucleotide sequence ID" value="NZ_LDTD01000046.1"/>
</dbReference>
<dbReference type="InterPro" id="IPR007761">
    <property type="entry name" value="MtlR-like"/>
</dbReference>
<dbReference type="Gene3D" id="1.20.120.330">
    <property type="entry name" value="Nucleotidyltransferases domain 2"/>
    <property type="match status" value="1"/>
</dbReference>
<gene>
    <name evidence="1" type="ORF">NS319_07215</name>
</gene>
<evidence type="ECO:0000313" key="1">
    <source>
        <dbReference type="EMBL" id="KTT70782.1"/>
    </source>
</evidence>
<dbReference type="Proteomes" id="UP000072867">
    <property type="component" value="Unassembled WGS sequence"/>
</dbReference>
<protein>
    <submittedName>
        <fullName evidence="1">Uncharacterized protein</fullName>
    </submittedName>
</protein>
<dbReference type="GO" id="GO:0045892">
    <property type="term" value="P:negative regulation of DNA-templated transcription"/>
    <property type="evidence" value="ECO:0007669"/>
    <property type="project" value="TreeGrafter"/>
</dbReference>
<dbReference type="EMBL" id="LDTD01000046">
    <property type="protein sequence ID" value="KTT70782.1"/>
    <property type="molecule type" value="Genomic_DNA"/>
</dbReference>
<dbReference type="InterPro" id="IPR038026">
    <property type="entry name" value="MtlR-like_sf"/>
</dbReference>
<comment type="caution">
    <text evidence="1">The sequence shown here is derived from an EMBL/GenBank/DDBJ whole genome shotgun (WGS) entry which is preliminary data.</text>
</comment>
<proteinExistence type="predicted"/>
<dbReference type="SUPFAM" id="SSF158668">
    <property type="entry name" value="MtlR-like"/>
    <property type="match status" value="1"/>
</dbReference>
<sequence length="207" mass="23849">MGPDPSYFLVGSDTRTFAILAISFLEDTLKLNFVDKWAIEKRKQHDAFFGSNGPLSTFSQRTLIARGLKWWPEELMGEIDTLRRIRNEFAHNHRVHNLMEEPLLSWASSLEERERIWDNDKAPNYQEAYGQADKETRLRMRIGCCVFGAVGLLLARSKLIDYDVPPEYREKGYHGLLNVEQDLLNTMIGYCFRCLEIEKSGLTDAGA</sequence>
<dbReference type="AlphaFoldDB" id="A0A147I0C0"/>
<reference evidence="1 2" key="1">
    <citation type="journal article" date="2016" name="Front. Microbiol.">
        <title>Genomic Resource of Rice Seed Associated Bacteria.</title>
        <authorList>
            <person name="Midha S."/>
            <person name="Bansal K."/>
            <person name="Sharma S."/>
            <person name="Kumar N."/>
            <person name="Patil P.P."/>
            <person name="Chaudhry V."/>
            <person name="Patil P.B."/>
        </authorList>
    </citation>
    <scope>NUCLEOTIDE SEQUENCE [LARGE SCALE GENOMIC DNA]</scope>
    <source>
        <strain evidence="1 2">NS319</strain>
    </source>
</reference>
<evidence type="ECO:0000313" key="2">
    <source>
        <dbReference type="Proteomes" id="UP000072867"/>
    </source>
</evidence>
<accession>A0A147I0C0</accession>
<dbReference type="PANTHER" id="PTHR37941">
    <property type="entry name" value="FUMARASE E-RELATED"/>
    <property type="match status" value="1"/>
</dbReference>
<organism evidence="1 2">
    <name type="scientific">Sphingomonas sanguinis</name>
    <dbReference type="NCBI Taxonomy" id="33051"/>
    <lineage>
        <taxon>Bacteria</taxon>
        <taxon>Pseudomonadati</taxon>
        <taxon>Pseudomonadota</taxon>
        <taxon>Alphaproteobacteria</taxon>
        <taxon>Sphingomonadales</taxon>
        <taxon>Sphingomonadaceae</taxon>
        <taxon>Sphingomonas</taxon>
    </lineage>
</organism>
<dbReference type="PATRIC" id="fig|33051.3.peg.2459"/>